<comment type="caution">
    <text evidence="9">The sequence shown here is derived from an EMBL/GenBank/DDBJ whole genome shotgun (WGS) entry which is preliminary data.</text>
</comment>
<dbReference type="PRINTS" id="PR00604">
    <property type="entry name" value="CYTCHRMECIAB"/>
</dbReference>
<dbReference type="InterPro" id="IPR002327">
    <property type="entry name" value="Cyt_c_1A/1B"/>
</dbReference>
<evidence type="ECO:0000256" key="3">
    <source>
        <dbReference type="ARBA" id="ARBA00022723"/>
    </source>
</evidence>
<evidence type="ECO:0000259" key="8">
    <source>
        <dbReference type="PROSITE" id="PS51007"/>
    </source>
</evidence>
<dbReference type="PROSITE" id="PS51007">
    <property type="entry name" value="CYTC"/>
    <property type="match status" value="1"/>
</dbReference>
<dbReference type="PANTHER" id="PTHR11961">
    <property type="entry name" value="CYTOCHROME C"/>
    <property type="match status" value="1"/>
</dbReference>
<dbReference type="SUPFAM" id="SSF46626">
    <property type="entry name" value="Cytochrome c"/>
    <property type="match status" value="1"/>
</dbReference>
<dbReference type="EMBL" id="JAAGOX010000053">
    <property type="protein sequence ID" value="NDW47208.1"/>
    <property type="molecule type" value="Genomic_DNA"/>
</dbReference>
<dbReference type="InterPro" id="IPR009056">
    <property type="entry name" value="Cyt_c-like_dom"/>
</dbReference>
<dbReference type="AlphaFoldDB" id="A0A6B2NUV5"/>
<dbReference type="GO" id="GO:0009055">
    <property type="term" value="F:electron transfer activity"/>
    <property type="evidence" value="ECO:0007669"/>
    <property type="project" value="InterPro"/>
</dbReference>
<evidence type="ECO:0000256" key="1">
    <source>
        <dbReference type="ARBA" id="ARBA00022448"/>
    </source>
</evidence>
<name>A0A6B2NUV5_9RHOB</name>
<sequence>MLKSRLILTALAATLAMPALADGDADKGKKVFNKCKACHAVGEGAANKVGPQLNGIVGAAAGQVEGFKYSDALTEAAAGGLVWDEANLAAFFAKPKDFMKGTKMSFAGLKKEDEIEDVIAYLQGF</sequence>
<keyword evidence="7" id="KW-0732">Signal</keyword>
<evidence type="ECO:0000256" key="4">
    <source>
        <dbReference type="ARBA" id="ARBA00022982"/>
    </source>
</evidence>
<evidence type="ECO:0000256" key="7">
    <source>
        <dbReference type="SAM" id="SignalP"/>
    </source>
</evidence>
<dbReference type="RefSeq" id="WP_164132212.1">
    <property type="nucleotide sequence ID" value="NZ_JAAGOX010000053.1"/>
</dbReference>
<dbReference type="Gene3D" id="1.10.760.10">
    <property type="entry name" value="Cytochrome c-like domain"/>
    <property type="match status" value="1"/>
</dbReference>
<evidence type="ECO:0000256" key="5">
    <source>
        <dbReference type="ARBA" id="ARBA00023004"/>
    </source>
</evidence>
<feature type="domain" description="Cytochrome c" evidence="8">
    <location>
        <begin position="23"/>
        <end position="125"/>
    </location>
</feature>
<reference evidence="9" key="1">
    <citation type="submission" date="2020-02" db="EMBL/GenBank/DDBJ databases">
        <title>Delineation of the pyrene-degrading pathway in Roseobacter clade bacteria by genomic analysis.</title>
        <authorList>
            <person name="Zhou H."/>
            <person name="Wang H."/>
        </authorList>
    </citation>
    <scope>NUCLEOTIDE SEQUENCE</scope>
    <source>
        <strain evidence="9">PrR005</strain>
    </source>
</reference>
<keyword evidence="2 6" id="KW-0349">Heme</keyword>
<dbReference type="InterPro" id="IPR036909">
    <property type="entry name" value="Cyt_c-like_dom_sf"/>
</dbReference>
<accession>A0A6B2NUV5</accession>
<keyword evidence="3 6" id="KW-0479">Metal-binding</keyword>
<proteinExistence type="predicted"/>
<dbReference type="GO" id="GO:0046872">
    <property type="term" value="F:metal ion binding"/>
    <property type="evidence" value="ECO:0007669"/>
    <property type="project" value="UniProtKB-KW"/>
</dbReference>
<organism evidence="9">
    <name type="scientific">Ruegeria sp. PrR005</name>
    <dbReference type="NCBI Taxonomy" id="2706882"/>
    <lineage>
        <taxon>Bacteria</taxon>
        <taxon>Pseudomonadati</taxon>
        <taxon>Pseudomonadota</taxon>
        <taxon>Alphaproteobacteria</taxon>
        <taxon>Rhodobacterales</taxon>
        <taxon>Roseobacteraceae</taxon>
        <taxon>Ruegeria</taxon>
    </lineage>
</organism>
<evidence type="ECO:0000313" key="9">
    <source>
        <dbReference type="EMBL" id="NDW47208.1"/>
    </source>
</evidence>
<dbReference type="Pfam" id="PF00034">
    <property type="entry name" value="Cytochrom_C"/>
    <property type="match status" value="1"/>
</dbReference>
<protein>
    <submittedName>
        <fullName evidence="9">Cytochrome c family protein</fullName>
    </submittedName>
</protein>
<dbReference type="GO" id="GO:0020037">
    <property type="term" value="F:heme binding"/>
    <property type="evidence" value="ECO:0007669"/>
    <property type="project" value="InterPro"/>
</dbReference>
<keyword evidence="4" id="KW-0249">Electron transport</keyword>
<keyword evidence="5 6" id="KW-0408">Iron</keyword>
<evidence type="ECO:0000256" key="2">
    <source>
        <dbReference type="ARBA" id="ARBA00022617"/>
    </source>
</evidence>
<feature type="chain" id="PRO_5025579245" evidence="7">
    <location>
        <begin position="22"/>
        <end position="125"/>
    </location>
</feature>
<gene>
    <name evidence="9" type="ORF">G0P99_19855</name>
</gene>
<feature type="signal peptide" evidence="7">
    <location>
        <begin position="1"/>
        <end position="21"/>
    </location>
</feature>
<keyword evidence="1" id="KW-0813">Transport</keyword>
<evidence type="ECO:0000256" key="6">
    <source>
        <dbReference type="PROSITE-ProRule" id="PRU00433"/>
    </source>
</evidence>